<feature type="compositionally biased region" description="Acidic residues" evidence="1">
    <location>
        <begin position="106"/>
        <end position="119"/>
    </location>
</feature>
<feature type="region of interest" description="Disordered" evidence="1">
    <location>
        <begin position="344"/>
        <end position="374"/>
    </location>
</feature>
<feature type="compositionally biased region" description="Basic and acidic residues" evidence="1">
    <location>
        <begin position="67"/>
        <end position="79"/>
    </location>
</feature>
<sequence length="978" mass="113492">MTSENPTFNTSTSEDDHSKLNEQSDPMNASPPPPEDSDDEDAIDLMNEEEHENEQDQESAASQGGYSDHDHEEESHDADINNFDEPEVEHLHYGQHSHVQQQHEEYYEEDDETGDDEPQVEMVPNHMIRATVNSGSPLPPQTGSTHAPSRRDSTKVLLASHDASIASHRQKLQEHKRWLEEQRMNMPNMKEAPINRHSPLSHQTWTVSAASSSPSAQSPFQHHGGYNPHQSHYHNEDDNDEQASYHSDEDYENNHDDQYSFDENNDQYSNTHDSEGDEDHEPIESILLKKGKQSEEYKQQLQRNHQLHEQTIHTFSPKISRDPENYHKPGDRIEERLFELGKEREGRLEQQRQQHMSQYKFKPEVSENSRNLVPQRPDILEVEQRWSEMKSQKLTTARDVRQQEEMRNLRETPQLSDRTMKLLRSINYRFPNQSIPDYHAAKELERAGKIQSLQEEHMRKTMRDKPTISQLSKKLVKKLEREGSVSDRLYQESFKRNMEREMRAREAATAAEERDSLSTNDERRYTFRPDQSGNRAYSFSDTESISTNASNRNIYQDLVRKGRDIEMKRQMQMEFLAAKEKQLHNKSKINPVSAEIASRLPTSSKDRLYSYNRKKKSIEEHNEEFTFKPKINDKSREMIRDYDYQTGTSSSPRGGDSSTRIERLYSMDQRKRERIKTLQKHYEQLEISECTFKPDLKKTKKYMKSYYGFASGVSPRNGDNGVVFSYSQENNFVSADDDLTEYSALEDGSTAGGEKSQFYGLSFHKRAEQWHRKREKKRQEAELMARNSELRECTFSPKTISKETPVTSLITSPRTSLGSPRAVLQDDGNPLGYGQFVHRQREARRRKQEVEQRQNRSPGNTWKNRVTQPQPFKLGKERTNKTPVKSLQKALSPPTFKKHVQKVQGAHANDYLLDDDDDDARHKPSPLRTDGIPRQGLFSTRSSIQILDSMGGSSQMSPSQLGRKPSLLEDSIEIDDDM</sequence>
<feature type="compositionally biased region" description="Low complexity" evidence="1">
    <location>
        <begin position="949"/>
        <end position="960"/>
    </location>
</feature>
<feature type="compositionally biased region" description="Polar residues" evidence="1">
    <location>
        <begin position="855"/>
        <end position="870"/>
    </location>
</feature>
<feature type="compositionally biased region" description="Polar residues" evidence="1">
    <location>
        <begin position="805"/>
        <end position="818"/>
    </location>
</feature>
<feature type="compositionally biased region" description="Polar residues" evidence="1">
    <location>
        <begin position="529"/>
        <end position="539"/>
    </location>
</feature>
<name>A0A7S1KPF8_9EUKA</name>
<feature type="region of interest" description="Disordered" evidence="1">
    <location>
        <begin position="910"/>
        <end position="978"/>
    </location>
</feature>
<evidence type="ECO:0000256" key="1">
    <source>
        <dbReference type="SAM" id="MobiDB-lite"/>
    </source>
</evidence>
<feature type="compositionally biased region" description="Basic and acidic residues" evidence="1">
    <location>
        <begin position="506"/>
        <end position="527"/>
    </location>
</feature>
<feature type="compositionally biased region" description="Polar residues" evidence="1">
    <location>
        <begin position="198"/>
        <end position="207"/>
    </location>
</feature>
<dbReference type="EMBL" id="HBGD01002424">
    <property type="protein sequence ID" value="CAD9078792.1"/>
    <property type="molecule type" value="Transcribed_RNA"/>
</dbReference>
<dbReference type="PANTHER" id="PTHR37028:SF9">
    <property type="entry name" value="NUCLEAR PROTEIN MDM1"/>
    <property type="match status" value="1"/>
</dbReference>
<feature type="compositionally biased region" description="Basic and acidic residues" evidence="1">
    <location>
        <begin position="246"/>
        <end position="258"/>
    </location>
</feature>
<feature type="region of interest" description="Disordered" evidence="1">
    <location>
        <begin position="1"/>
        <end position="330"/>
    </location>
</feature>
<evidence type="ECO:0000313" key="2">
    <source>
        <dbReference type="EMBL" id="CAD9078792.1"/>
    </source>
</evidence>
<feature type="region of interest" description="Disordered" evidence="1">
    <location>
        <begin position="805"/>
        <end position="898"/>
    </location>
</feature>
<accession>A0A7S1KPF8</accession>
<dbReference type="AlphaFoldDB" id="A0A7S1KPF8"/>
<feature type="compositionally biased region" description="Low complexity" evidence="1">
    <location>
        <begin position="208"/>
        <end position="219"/>
    </location>
</feature>
<feature type="compositionally biased region" description="Polar residues" evidence="1">
    <location>
        <begin position="1"/>
        <end position="12"/>
    </location>
</feature>
<feature type="region of interest" description="Disordered" evidence="1">
    <location>
        <begin position="506"/>
        <end position="539"/>
    </location>
</feature>
<feature type="compositionally biased region" description="Basic and acidic residues" evidence="1">
    <location>
        <begin position="319"/>
        <end position="330"/>
    </location>
</feature>
<feature type="compositionally biased region" description="Polar residues" evidence="1">
    <location>
        <begin position="937"/>
        <end position="946"/>
    </location>
</feature>
<feature type="compositionally biased region" description="Acidic residues" evidence="1">
    <location>
        <begin position="35"/>
        <end position="57"/>
    </location>
</feature>
<feature type="compositionally biased region" description="Polar residues" evidence="1">
    <location>
        <begin position="131"/>
        <end position="147"/>
    </location>
</feature>
<proteinExistence type="predicted"/>
<protein>
    <submittedName>
        <fullName evidence="2">Uncharacterized protein</fullName>
    </submittedName>
</protein>
<reference evidence="2" key="1">
    <citation type="submission" date="2021-01" db="EMBL/GenBank/DDBJ databases">
        <authorList>
            <person name="Corre E."/>
            <person name="Pelletier E."/>
            <person name="Niang G."/>
            <person name="Scheremetjew M."/>
            <person name="Finn R."/>
            <person name="Kale V."/>
            <person name="Holt S."/>
            <person name="Cochrane G."/>
            <person name="Meng A."/>
            <person name="Brown T."/>
            <person name="Cohen L."/>
        </authorList>
    </citation>
    <scope>NUCLEOTIDE SEQUENCE</scope>
    <source>
        <strain evidence="2">WS</strain>
    </source>
</reference>
<gene>
    <name evidence="2" type="ORF">PCOS0759_LOCUS2024</name>
</gene>
<organism evidence="2">
    <name type="scientific">Percolomonas cosmopolitus</name>
    <dbReference type="NCBI Taxonomy" id="63605"/>
    <lineage>
        <taxon>Eukaryota</taxon>
        <taxon>Discoba</taxon>
        <taxon>Heterolobosea</taxon>
        <taxon>Tetramitia</taxon>
        <taxon>Eutetramitia</taxon>
        <taxon>Percolomonadidae</taxon>
        <taxon>Percolomonas</taxon>
    </lineage>
</organism>
<dbReference type="PANTHER" id="PTHR37028">
    <property type="entry name" value="UNNAMED PRODUCT-RELATED"/>
    <property type="match status" value="1"/>
</dbReference>
<feature type="compositionally biased region" description="Basic and acidic residues" evidence="1">
    <location>
        <begin position="171"/>
        <end position="183"/>
    </location>
</feature>